<reference evidence="1" key="2">
    <citation type="submission" date="2020-05" db="UniProtKB">
        <authorList>
            <consortium name="EnsemblMetazoa"/>
        </authorList>
    </citation>
    <scope>IDENTIFICATION</scope>
    <source>
        <strain evidence="1">IAEA</strain>
    </source>
</reference>
<dbReference type="Proteomes" id="UP000092445">
    <property type="component" value="Unassembled WGS sequence"/>
</dbReference>
<evidence type="ECO:0000313" key="2">
    <source>
        <dbReference type="Proteomes" id="UP000092445"/>
    </source>
</evidence>
<reference evidence="2" key="1">
    <citation type="submission" date="2014-03" db="EMBL/GenBank/DDBJ databases">
        <authorList>
            <person name="Aksoy S."/>
            <person name="Warren W."/>
            <person name="Wilson R.K."/>
        </authorList>
    </citation>
    <scope>NUCLEOTIDE SEQUENCE [LARGE SCALE GENOMIC DNA]</scope>
    <source>
        <strain evidence="2">IAEA</strain>
    </source>
</reference>
<dbReference type="AlphaFoldDB" id="A0A1A9ZSI2"/>
<dbReference type="EnsemblMetazoa" id="GPAI023630-RA">
    <property type="protein sequence ID" value="GPAI023630-PA"/>
    <property type="gene ID" value="GPAI023630"/>
</dbReference>
<proteinExistence type="predicted"/>
<accession>A0A1A9ZSI2</accession>
<evidence type="ECO:0000313" key="1">
    <source>
        <dbReference type="EnsemblMetazoa" id="GPAI023630-PA"/>
    </source>
</evidence>
<sequence>MNRSVLTLPDTSGLELLFLQSLYNLDEWLVRVVHAEPAMSPSQTKRQINGQTFIYYTKFKQANVMRIPKNVIVFVFVRMDMCISTCFVCDVNVARTNYSARTRRQQRTYDCNTLSILIKTSQAFFSVLVLVNEHSSGKVCRPQGKPT</sequence>
<protein>
    <submittedName>
        <fullName evidence="1">Uncharacterized protein</fullName>
    </submittedName>
</protein>
<dbReference type="VEuPathDB" id="VectorBase:GPAI023630"/>
<organism evidence="1 2">
    <name type="scientific">Glossina pallidipes</name>
    <name type="common">Tsetse fly</name>
    <dbReference type="NCBI Taxonomy" id="7398"/>
    <lineage>
        <taxon>Eukaryota</taxon>
        <taxon>Metazoa</taxon>
        <taxon>Ecdysozoa</taxon>
        <taxon>Arthropoda</taxon>
        <taxon>Hexapoda</taxon>
        <taxon>Insecta</taxon>
        <taxon>Pterygota</taxon>
        <taxon>Neoptera</taxon>
        <taxon>Endopterygota</taxon>
        <taxon>Diptera</taxon>
        <taxon>Brachycera</taxon>
        <taxon>Muscomorpha</taxon>
        <taxon>Hippoboscoidea</taxon>
        <taxon>Glossinidae</taxon>
        <taxon>Glossina</taxon>
    </lineage>
</organism>
<keyword evidence="2" id="KW-1185">Reference proteome</keyword>
<name>A0A1A9ZSI2_GLOPL</name>